<dbReference type="InterPro" id="IPR008978">
    <property type="entry name" value="HSP20-like_chaperone"/>
</dbReference>
<dbReference type="EMBL" id="JAAARO010000004">
    <property type="protein sequence ID" value="KAF5749369.1"/>
    <property type="molecule type" value="Genomic_DNA"/>
</dbReference>
<dbReference type="OrthoDB" id="1431247at2759"/>
<evidence type="ECO:0000256" key="2">
    <source>
        <dbReference type="PROSITE-ProRule" id="PRU00285"/>
    </source>
</evidence>
<proteinExistence type="inferred from homology"/>
<keyword evidence="6" id="KW-1185">Reference proteome</keyword>
<feature type="domain" description="SHSP" evidence="4">
    <location>
        <begin position="1"/>
        <end position="141"/>
    </location>
</feature>
<comment type="caution">
    <text evidence="5">The sequence shown here is derived from an EMBL/GenBank/DDBJ whole genome shotgun (WGS) entry which is preliminary data.</text>
</comment>
<dbReference type="Pfam" id="PF00011">
    <property type="entry name" value="HSP20"/>
    <property type="match status" value="1"/>
</dbReference>
<dbReference type="SUPFAM" id="SSF49764">
    <property type="entry name" value="HSP20-like chaperones"/>
    <property type="match status" value="1"/>
</dbReference>
<evidence type="ECO:0000256" key="1">
    <source>
        <dbReference type="ARBA" id="ARBA00023016"/>
    </source>
</evidence>
<evidence type="ECO:0000256" key="3">
    <source>
        <dbReference type="RuleBase" id="RU003616"/>
    </source>
</evidence>
<sequence length="143" mass="15938">MSIVPINSDQRDLTIFSPFSSLDLWDPFPDFPFSSLLSDHFPELSRGIFSSTQTQVGWKETPRSHVFRAYLPGEDALVYIDDDRMLQISTESGKFSGKFKLPVNAKTDQVEARMVNGVLIVTVAKEGAASERPNVRAIEISGE</sequence>
<dbReference type="PROSITE" id="PS01031">
    <property type="entry name" value="SHSP"/>
    <property type="match status" value="1"/>
</dbReference>
<evidence type="ECO:0000313" key="5">
    <source>
        <dbReference type="EMBL" id="KAF5749369.1"/>
    </source>
</evidence>
<dbReference type="InterPro" id="IPR002068">
    <property type="entry name" value="A-crystallin/Hsp20_dom"/>
</dbReference>
<reference evidence="5 6" key="1">
    <citation type="journal article" date="2020" name="Nat. Commun.">
        <title>Genome of Tripterygium wilfordii and identification of cytochrome P450 involved in triptolide biosynthesis.</title>
        <authorList>
            <person name="Tu L."/>
            <person name="Su P."/>
            <person name="Zhang Z."/>
            <person name="Gao L."/>
            <person name="Wang J."/>
            <person name="Hu T."/>
            <person name="Zhou J."/>
            <person name="Zhang Y."/>
            <person name="Zhao Y."/>
            <person name="Liu Y."/>
            <person name="Song Y."/>
            <person name="Tong Y."/>
            <person name="Lu Y."/>
            <person name="Yang J."/>
            <person name="Xu C."/>
            <person name="Jia M."/>
            <person name="Peters R.J."/>
            <person name="Huang L."/>
            <person name="Gao W."/>
        </authorList>
    </citation>
    <scope>NUCLEOTIDE SEQUENCE [LARGE SCALE GENOMIC DNA]</scope>
    <source>
        <strain evidence="6">cv. XIE 37</strain>
        <tissue evidence="5">Leaf</tissue>
    </source>
</reference>
<organism evidence="5 6">
    <name type="scientific">Tripterygium wilfordii</name>
    <name type="common">Thunder God vine</name>
    <dbReference type="NCBI Taxonomy" id="458696"/>
    <lineage>
        <taxon>Eukaryota</taxon>
        <taxon>Viridiplantae</taxon>
        <taxon>Streptophyta</taxon>
        <taxon>Embryophyta</taxon>
        <taxon>Tracheophyta</taxon>
        <taxon>Spermatophyta</taxon>
        <taxon>Magnoliopsida</taxon>
        <taxon>eudicotyledons</taxon>
        <taxon>Gunneridae</taxon>
        <taxon>Pentapetalae</taxon>
        <taxon>rosids</taxon>
        <taxon>fabids</taxon>
        <taxon>Celastrales</taxon>
        <taxon>Celastraceae</taxon>
        <taxon>Tripterygium</taxon>
    </lineage>
</organism>
<dbReference type="InterPro" id="IPR031107">
    <property type="entry name" value="Small_HSP"/>
</dbReference>
<keyword evidence="1 5" id="KW-0346">Stress response</keyword>
<protein>
    <submittedName>
        <fullName evidence="5">17.5 kDa heat shock family protein</fullName>
    </submittedName>
</protein>
<comment type="similarity">
    <text evidence="2 3">Belongs to the small heat shock protein (HSP20) family.</text>
</comment>
<accession>A0A7J7DSV6</accession>
<dbReference type="AlphaFoldDB" id="A0A7J7DSV6"/>
<name>A0A7J7DSV6_TRIWF</name>
<evidence type="ECO:0000313" key="6">
    <source>
        <dbReference type="Proteomes" id="UP000593562"/>
    </source>
</evidence>
<evidence type="ECO:0000259" key="4">
    <source>
        <dbReference type="PROSITE" id="PS01031"/>
    </source>
</evidence>
<dbReference type="FunCoup" id="A0A7J7DSV6">
    <property type="interactions" value="11"/>
</dbReference>
<gene>
    <name evidence="5" type="ORF">HS088_TW04G01338</name>
</gene>
<dbReference type="Proteomes" id="UP000593562">
    <property type="component" value="Unassembled WGS sequence"/>
</dbReference>
<dbReference type="PANTHER" id="PTHR11527">
    <property type="entry name" value="HEAT-SHOCK PROTEIN 20 FAMILY MEMBER"/>
    <property type="match status" value="1"/>
</dbReference>
<dbReference type="Gene3D" id="2.60.40.790">
    <property type="match status" value="1"/>
</dbReference>
<dbReference type="InParanoid" id="A0A7J7DSV6"/>